<reference evidence="3" key="1">
    <citation type="journal article" date="2019" name="Int. J. Syst. Evol. Microbiol.">
        <title>The Global Catalogue of Microorganisms (GCM) 10K type strain sequencing project: providing services to taxonomists for standard genome sequencing and annotation.</title>
        <authorList>
            <consortium name="The Broad Institute Genomics Platform"/>
            <consortium name="The Broad Institute Genome Sequencing Center for Infectious Disease"/>
            <person name="Wu L."/>
            <person name="Ma J."/>
        </authorList>
    </citation>
    <scope>NUCLEOTIDE SEQUENCE [LARGE SCALE GENOMIC DNA]</scope>
    <source>
        <strain evidence="3">JCM 3399</strain>
    </source>
</reference>
<dbReference type="Proteomes" id="UP000654471">
    <property type="component" value="Unassembled WGS sequence"/>
</dbReference>
<sequence length="328" mass="33524">MKRSTRSALPANNRPRGWIAAFPFVAAIAALGGVYAATAGRLPTRLATHFGDDGRADGYDSAQGFLTVCLVLLLVFGSAVVVCVQLRVPAQGGRWLTAAGYATAAATGYPGVLTLLGNVDATDASAVRLSLWQLAVTFAVAAAAGGLGWLLAGAEPPGDRPAPGAAPRLDLPAGMTAGWSRTVSSTPLAVLGVLTLCAGVAIGALADVIAGAVLVLGAILIILPASVRVTVDRRGLTLSPTLLPFRLHRIPLGRLAEVTSRRISAGKEFGGWGYRFRPGGSGLVLRSGDGIVLRLVSGREFVVTVDDAATAAAVLNTYLDRARSPQGG</sequence>
<evidence type="ECO:0000313" key="2">
    <source>
        <dbReference type="EMBL" id="GGU47316.1"/>
    </source>
</evidence>
<feature type="transmembrane region" description="Helical" evidence="1">
    <location>
        <begin position="65"/>
        <end position="86"/>
    </location>
</feature>
<dbReference type="EMBL" id="BMRP01000002">
    <property type="protein sequence ID" value="GGU47316.1"/>
    <property type="molecule type" value="Genomic_DNA"/>
</dbReference>
<protein>
    <recommendedName>
        <fullName evidence="4">DUF1648 domain-containing protein</fullName>
    </recommendedName>
</protein>
<gene>
    <name evidence="2" type="ORF">GCM10010211_08980</name>
</gene>
<feature type="transmembrane region" description="Helical" evidence="1">
    <location>
        <begin position="188"/>
        <end position="206"/>
    </location>
</feature>
<keyword evidence="1" id="KW-0472">Membrane</keyword>
<keyword evidence="1" id="KW-1133">Transmembrane helix</keyword>
<organism evidence="2 3">
    <name type="scientific">Streptomyces albospinus</name>
    <dbReference type="NCBI Taxonomy" id="285515"/>
    <lineage>
        <taxon>Bacteria</taxon>
        <taxon>Bacillati</taxon>
        <taxon>Actinomycetota</taxon>
        <taxon>Actinomycetes</taxon>
        <taxon>Kitasatosporales</taxon>
        <taxon>Streptomycetaceae</taxon>
        <taxon>Streptomyces</taxon>
    </lineage>
</organism>
<feature type="transmembrane region" description="Helical" evidence="1">
    <location>
        <begin position="212"/>
        <end position="231"/>
    </location>
</feature>
<dbReference type="RefSeq" id="WP_189296545.1">
    <property type="nucleotide sequence ID" value="NZ_BMRP01000002.1"/>
</dbReference>
<accession>A0ABQ2UQ00</accession>
<evidence type="ECO:0000256" key="1">
    <source>
        <dbReference type="SAM" id="Phobius"/>
    </source>
</evidence>
<feature type="transmembrane region" description="Helical" evidence="1">
    <location>
        <begin position="98"/>
        <end position="119"/>
    </location>
</feature>
<proteinExistence type="predicted"/>
<comment type="caution">
    <text evidence="2">The sequence shown here is derived from an EMBL/GenBank/DDBJ whole genome shotgun (WGS) entry which is preliminary data.</text>
</comment>
<keyword evidence="3" id="KW-1185">Reference proteome</keyword>
<evidence type="ECO:0000313" key="3">
    <source>
        <dbReference type="Proteomes" id="UP000654471"/>
    </source>
</evidence>
<feature type="transmembrane region" description="Helical" evidence="1">
    <location>
        <begin position="131"/>
        <end position="152"/>
    </location>
</feature>
<keyword evidence="1" id="KW-0812">Transmembrane</keyword>
<name>A0ABQ2UQ00_9ACTN</name>
<evidence type="ECO:0008006" key="4">
    <source>
        <dbReference type="Google" id="ProtNLM"/>
    </source>
</evidence>